<feature type="non-terminal residue" evidence="3">
    <location>
        <position position="1"/>
    </location>
</feature>
<sequence length="325" mass="33707">AATPASPAPAPAPAPARKQPASDTPPAKPRSWGKVLVGLLLVAGVLSYLGRKPAADDTACNAAFDSGTKLIANGDLAGARAQSLRAHALCVNAARAKADTLQAALEEAEKAGNACVRSLNAIGSQLEDHQLNTARANLDQLGSSCTAMPAAGKLRQDLTHAQANASAALLSTRQAIAARNIGEARQALARLAELNREAADLGRLGADIDKLESEIAAAAAPPPPAPAAPAVVATQPAAIAPPPKAVEAHVTKPEPANNANNAKAEMAQSFVRDAEAAMGQRKFDTARTYLDSARRMDPSNPRLDSLAQQIRDRERQLLQQETTIR</sequence>
<evidence type="ECO:0000256" key="1">
    <source>
        <dbReference type="SAM" id="Coils"/>
    </source>
</evidence>
<dbReference type="AlphaFoldDB" id="A0A845GC11"/>
<organism evidence="3 4">
    <name type="scientific">Duganella vulcania</name>
    <dbReference type="NCBI Taxonomy" id="2692166"/>
    <lineage>
        <taxon>Bacteria</taxon>
        <taxon>Pseudomonadati</taxon>
        <taxon>Pseudomonadota</taxon>
        <taxon>Betaproteobacteria</taxon>
        <taxon>Burkholderiales</taxon>
        <taxon>Oxalobacteraceae</taxon>
        <taxon>Telluria group</taxon>
        <taxon>Duganella</taxon>
    </lineage>
</organism>
<dbReference type="EMBL" id="WWCW01000149">
    <property type="protein sequence ID" value="MYM90925.1"/>
    <property type="molecule type" value="Genomic_DNA"/>
</dbReference>
<proteinExistence type="predicted"/>
<reference evidence="3 4" key="1">
    <citation type="submission" date="2020-01" db="EMBL/GenBank/DDBJ databases">
        <title>Novel species isolated from a subtropical stream in China.</title>
        <authorList>
            <person name="Lu H."/>
        </authorList>
    </citation>
    <scope>NUCLEOTIDE SEQUENCE [LARGE SCALE GENOMIC DNA]</scope>
    <source>
        <strain evidence="3 4">FT82W</strain>
    </source>
</reference>
<name>A0A845GC11_9BURK</name>
<feature type="compositionally biased region" description="Pro residues" evidence="2">
    <location>
        <begin position="1"/>
        <end position="14"/>
    </location>
</feature>
<evidence type="ECO:0000313" key="3">
    <source>
        <dbReference type="EMBL" id="MYM90925.1"/>
    </source>
</evidence>
<feature type="region of interest" description="Disordered" evidence="2">
    <location>
        <begin position="1"/>
        <end position="29"/>
    </location>
</feature>
<evidence type="ECO:0000313" key="4">
    <source>
        <dbReference type="Proteomes" id="UP000470302"/>
    </source>
</evidence>
<evidence type="ECO:0000256" key="2">
    <source>
        <dbReference type="SAM" id="MobiDB-lite"/>
    </source>
</evidence>
<protein>
    <submittedName>
        <fullName evidence="3">Uncharacterized protein</fullName>
    </submittedName>
</protein>
<dbReference type="Proteomes" id="UP000470302">
    <property type="component" value="Unassembled WGS sequence"/>
</dbReference>
<dbReference type="RefSeq" id="WP_217431361.1">
    <property type="nucleotide sequence ID" value="NZ_WWCW01000149.1"/>
</dbReference>
<feature type="coiled-coil region" evidence="1">
    <location>
        <begin position="184"/>
        <end position="214"/>
    </location>
</feature>
<comment type="caution">
    <text evidence="3">The sequence shown here is derived from an EMBL/GenBank/DDBJ whole genome shotgun (WGS) entry which is preliminary data.</text>
</comment>
<keyword evidence="1" id="KW-0175">Coiled coil</keyword>
<gene>
    <name evidence="3" type="ORF">GTP91_27590</name>
</gene>
<accession>A0A845GC11</accession>